<name>A0ABN9QN93_9DINO</name>
<protein>
    <submittedName>
        <fullName evidence="1">Uncharacterized protein</fullName>
    </submittedName>
</protein>
<evidence type="ECO:0000313" key="2">
    <source>
        <dbReference type="Proteomes" id="UP001189429"/>
    </source>
</evidence>
<gene>
    <name evidence="1" type="ORF">PCOR1329_LOCUS13443</name>
</gene>
<proteinExistence type="predicted"/>
<organism evidence="1 2">
    <name type="scientific">Prorocentrum cordatum</name>
    <dbReference type="NCBI Taxonomy" id="2364126"/>
    <lineage>
        <taxon>Eukaryota</taxon>
        <taxon>Sar</taxon>
        <taxon>Alveolata</taxon>
        <taxon>Dinophyceae</taxon>
        <taxon>Prorocentrales</taxon>
        <taxon>Prorocentraceae</taxon>
        <taxon>Prorocentrum</taxon>
    </lineage>
</organism>
<dbReference type="EMBL" id="CAUYUJ010003969">
    <property type="protein sequence ID" value="CAK0807611.1"/>
    <property type="molecule type" value="Genomic_DNA"/>
</dbReference>
<comment type="caution">
    <text evidence="1">The sequence shown here is derived from an EMBL/GenBank/DDBJ whole genome shotgun (WGS) entry which is preliminary data.</text>
</comment>
<reference evidence="1" key="1">
    <citation type="submission" date="2023-10" db="EMBL/GenBank/DDBJ databases">
        <authorList>
            <person name="Chen Y."/>
            <person name="Shah S."/>
            <person name="Dougan E. K."/>
            <person name="Thang M."/>
            <person name="Chan C."/>
        </authorList>
    </citation>
    <scope>NUCLEOTIDE SEQUENCE [LARGE SCALE GENOMIC DNA]</scope>
</reference>
<sequence length="100" mass="10592">MSTQRWATTPTAILCRTLGPRRADGREGDGAAIVCHASGAYFTGLAPARAPLRPCLRGRGGPWLARPAPPSADLYRRDAAFLTSRLLPSAAPDIAAPHLF</sequence>
<dbReference type="Proteomes" id="UP001189429">
    <property type="component" value="Unassembled WGS sequence"/>
</dbReference>
<keyword evidence="2" id="KW-1185">Reference proteome</keyword>
<accession>A0ABN9QN93</accession>
<evidence type="ECO:0000313" key="1">
    <source>
        <dbReference type="EMBL" id="CAK0807611.1"/>
    </source>
</evidence>